<dbReference type="PANTHER" id="PTHR42732:SF1">
    <property type="entry name" value="BETA-MANNOSIDASE"/>
    <property type="match status" value="1"/>
</dbReference>
<dbReference type="Gene3D" id="2.60.120.260">
    <property type="entry name" value="Galactose-binding domain-like"/>
    <property type="match status" value="2"/>
</dbReference>
<organism evidence="5">
    <name type="scientific">Ignavibacterium album</name>
    <dbReference type="NCBI Taxonomy" id="591197"/>
    <lineage>
        <taxon>Bacteria</taxon>
        <taxon>Pseudomonadati</taxon>
        <taxon>Ignavibacteriota</taxon>
        <taxon>Ignavibacteria</taxon>
        <taxon>Ignavibacteriales</taxon>
        <taxon>Ignavibacteriaceae</taxon>
        <taxon>Ignavibacterium</taxon>
    </lineage>
</organism>
<dbReference type="InterPro" id="IPR025300">
    <property type="entry name" value="BetaGal_jelly_roll_dom"/>
</dbReference>
<evidence type="ECO:0000259" key="4">
    <source>
        <dbReference type="Pfam" id="PF13364"/>
    </source>
</evidence>
<dbReference type="InterPro" id="IPR051913">
    <property type="entry name" value="GH2_Domain-Containing"/>
</dbReference>
<feature type="transmembrane region" description="Helical" evidence="3">
    <location>
        <begin position="7"/>
        <end position="24"/>
    </location>
</feature>
<dbReference type="AlphaFoldDB" id="A0A832D1J9"/>
<dbReference type="EMBL" id="DSVI01000008">
    <property type="protein sequence ID" value="HGT47928.1"/>
    <property type="molecule type" value="Genomic_DNA"/>
</dbReference>
<name>A0A832D1J9_9BACT</name>
<evidence type="ECO:0000256" key="1">
    <source>
        <dbReference type="ARBA" id="ARBA00022801"/>
    </source>
</evidence>
<evidence type="ECO:0000256" key="3">
    <source>
        <dbReference type="SAM" id="Phobius"/>
    </source>
</evidence>
<keyword evidence="3" id="KW-1133">Transmembrane helix</keyword>
<comment type="caution">
    <text evidence="5">The sequence shown here is derived from an EMBL/GenBank/DDBJ whole genome shotgun (WGS) entry which is preliminary data.</text>
</comment>
<evidence type="ECO:0000313" key="5">
    <source>
        <dbReference type="EMBL" id="HGT47928.1"/>
    </source>
</evidence>
<reference evidence="5" key="1">
    <citation type="journal article" date="2020" name="mSystems">
        <title>Genome- and Community-Level Interaction Insights into Carbon Utilization and Element Cycling Functions of Hydrothermarchaeota in Hydrothermal Sediment.</title>
        <authorList>
            <person name="Zhou Z."/>
            <person name="Liu Y."/>
            <person name="Xu W."/>
            <person name="Pan J."/>
            <person name="Luo Z.H."/>
            <person name="Li M."/>
        </authorList>
    </citation>
    <scope>NUCLEOTIDE SEQUENCE [LARGE SCALE GENOMIC DNA]</scope>
    <source>
        <strain evidence="5">SpSt-500</strain>
    </source>
</reference>
<dbReference type="Pfam" id="PF13364">
    <property type="entry name" value="BetaGal_ABD2"/>
    <property type="match status" value="2"/>
</dbReference>
<dbReference type="PROSITE" id="PS51257">
    <property type="entry name" value="PROKAR_LIPOPROTEIN"/>
    <property type="match status" value="1"/>
</dbReference>
<dbReference type="InterPro" id="IPR008979">
    <property type="entry name" value="Galactose-bd-like_sf"/>
</dbReference>
<protein>
    <submittedName>
        <fullName evidence="5">Glycoside hydrolase</fullName>
    </submittedName>
</protein>
<dbReference type="SUPFAM" id="SSF49785">
    <property type="entry name" value="Galactose-binding domain-like"/>
    <property type="match status" value="2"/>
</dbReference>
<keyword evidence="1 5" id="KW-0378">Hydrolase</keyword>
<evidence type="ECO:0000256" key="2">
    <source>
        <dbReference type="ARBA" id="ARBA00023295"/>
    </source>
</evidence>
<feature type="domain" description="Beta-galactosidase jelly roll" evidence="4">
    <location>
        <begin position="232"/>
        <end position="323"/>
    </location>
</feature>
<keyword evidence="3" id="KW-0472">Membrane</keyword>
<dbReference type="PANTHER" id="PTHR42732">
    <property type="entry name" value="BETA-GALACTOSIDASE"/>
    <property type="match status" value="1"/>
</dbReference>
<accession>A0A832D1J9</accession>
<dbReference type="GO" id="GO:0004553">
    <property type="term" value="F:hydrolase activity, hydrolyzing O-glycosyl compounds"/>
    <property type="evidence" value="ECO:0007669"/>
    <property type="project" value="UniProtKB-ARBA"/>
</dbReference>
<keyword evidence="2" id="KW-0326">Glycosidase</keyword>
<keyword evidence="3" id="KW-0812">Transmembrane</keyword>
<sequence>MIGTLKIIYLHFFFIIISIFVLIGCVEKNYPPENREKVNGKIIVNLKGEWKFSLGDSFKWYKKDFNDTNWERIVVPSSWENQGFHGYDGFAWYRKEFYLNDDVSDENLYLILGYVDDADRTYLNGELIGLSGGFPPNYNTAYNAFRKYKIPNGLLKKGKNVIAVRVYDQELEGGIMSGEIGIYSFNDEPNPDLSLEGIWKFKIGDDKLRAEIKYDDSVWDSLFVPAHWDMQGYRNYDGFAWYRKKFYVDKKFSREKLILLLGKVDDIDQTYINGIQIGSTGLWNFDKVPTEFNTRNEWEQKRVYTIPDGILNFNGENIIAVRVYDGFQDGGIYQGPVGIITQKKLKEFSAR</sequence>
<proteinExistence type="predicted"/>
<feature type="domain" description="Beta-galactosidase jelly roll" evidence="4">
    <location>
        <begin position="56"/>
        <end position="170"/>
    </location>
</feature>
<gene>
    <name evidence="5" type="ORF">ENS56_07830</name>
</gene>